<keyword evidence="9" id="KW-1185">Reference proteome</keyword>
<dbReference type="PANTHER" id="PTHR23501">
    <property type="entry name" value="MAJOR FACILITATOR SUPERFAMILY"/>
    <property type="match status" value="1"/>
</dbReference>
<dbReference type="PANTHER" id="PTHR23501:SF94">
    <property type="entry name" value="MAJOR FACILITATOR SUPERFAMILY (MFS) PROFILE DOMAIN-CONTAINING PROTEIN"/>
    <property type="match status" value="1"/>
</dbReference>
<evidence type="ECO:0000256" key="4">
    <source>
        <dbReference type="ARBA" id="ARBA00023136"/>
    </source>
</evidence>
<feature type="transmembrane region" description="Helical" evidence="6">
    <location>
        <begin position="259"/>
        <end position="278"/>
    </location>
</feature>
<feature type="region of interest" description="Disordered" evidence="5">
    <location>
        <begin position="531"/>
        <end position="551"/>
    </location>
</feature>
<keyword evidence="2 6" id="KW-0812">Transmembrane</keyword>
<dbReference type="AlphaFoldDB" id="A0AAN7B2F0"/>
<feature type="transmembrane region" description="Helical" evidence="6">
    <location>
        <begin position="99"/>
        <end position="123"/>
    </location>
</feature>
<feature type="compositionally biased region" description="Basic and acidic residues" evidence="5">
    <location>
        <begin position="1"/>
        <end position="10"/>
    </location>
</feature>
<comment type="subcellular location">
    <subcellularLocation>
        <location evidence="1">Membrane</location>
        <topology evidence="1">Multi-pass membrane protein</topology>
    </subcellularLocation>
</comment>
<feature type="transmembrane region" description="Helical" evidence="6">
    <location>
        <begin position="160"/>
        <end position="179"/>
    </location>
</feature>
<reference evidence="8" key="1">
    <citation type="journal article" date="2023" name="Mol. Phylogenet. Evol.">
        <title>Genome-scale phylogeny and comparative genomics of the fungal order Sordariales.</title>
        <authorList>
            <person name="Hensen N."/>
            <person name="Bonometti L."/>
            <person name="Westerberg I."/>
            <person name="Brannstrom I.O."/>
            <person name="Guillou S."/>
            <person name="Cros-Aarteil S."/>
            <person name="Calhoun S."/>
            <person name="Haridas S."/>
            <person name="Kuo A."/>
            <person name="Mondo S."/>
            <person name="Pangilinan J."/>
            <person name="Riley R."/>
            <person name="LaButti K."/>
            <person name="Andreopoulos B."/>
            <person name="Lipzen A."/>
            <person name="Chen C."/>
            <person name="Yan M."/>
            <person name="Daum C."/>
            <person name="Ng V."/>
            <person name="Clum A."/>
            <person name="Steindorff A."/>
            <person name="Ohm R.A."/>
            <person name="Martin F."/>
            <person name="Silar P."/>
            <person name="Natvig D.O."/>
            <person name="Lalanne C."/>
            <person name="Gautier V."/>
            <person name="Ament-Velasquez S.L."/>
            <person name="Kruys A."/>
            <person name="Hutchinson M.I."/>
            <person name="Powell A.J."/>
            <person name="Barry K."/>
            <person name="Miller A.N."/>
            <person name="Grigoriev I.V."/>
            <person name="Debuchy R."/>
            <person name="Gladieux P."/>
            <person name="Hiltunen Thoren M."/>
            <person name="Johannesson H."/>
        </authorList>
    </citation>
    <scope>NUCLEOTIDE SEQUENCE</scope>
    <source>
        <strain evidence="8">PSN293</strain>
    </source>
</reference>
<feature type="transmembrane region" description="Helical" evidence="6">
    <location>
        <begin position="185"/>
        <end position="207"/>
    </location>
</feature>
<dbReference type="Gene3D" id="1.20.1250.20">
    <property type="entry name" value="MFS general substrate transporter like domains"/>
    <property type="match status" value="1"/>
</dbReference>
<evidence type="ECO:0000256" key="1">
    <source>
        <dbReference type="ARBA" id="ARBA00004141"/>
    </source>
</evidence>
<dbReference type="PROSITE" id="PS50850">
    <property type="entry name" value="MFS"/>
    <property type="match status" value="1"/>
</dbReference>
<dbReference type="GO" id="GO:0005886">
    <property type="term" value="C:plasma membrane"/>
    <property type="evidence" value="ECO:0007669"/>
    <property type="project" value="TreeGrafter"/>
</dbReference>
<feature type="transmembrane region" description="Helical" evidence="6">
    <location>
        <begin position="290"/>
        <end position="311"/>
    </location>
</feature>
<feature type="domain" description="Major facilitator superfamily (MFS) profile" evidence="7">
    <location>
        <begin position="33"/>
        <end position="525"/>
    </location>
</feature>
<feature type="transmembrane region" description="Helical" evidence="6">
    <location>
        <begin position="70"/>
        <end position="87"/>
    </location>
</feature>
<feature type="transmembrane region" description="Helical" evidence="6">
    <location>
        <begin position="429"/>
        <end position="451"/>
    </location>
</feature>
<sequence length="551" mass="60092">MEKKTGEARNEPPVQVGDNDGVTWTAGKQELIILSTMAALNVILALDATVLVPALPMLSRELNGTATETFWAGTSYLLANAVFIPFLGSVSDILGRQSVLLFSVLMFTAGTIVCCTASGFTQLLVGRTIQGVGGGGLFTLSFIITTDIIPLRQRPKYQSLIMASFAIGTIFGPLTGGLVAEHSNWQWLFYINFPFCAIGLMVIPIAFRRLELKDKLPLSQSLRRIDWIGGITFMAGITSFLIGITWGGVQYPWSSFQTWLPILLGGLSIAISLLYQGLVAPFPLISLRIFNNFSGVLVFVLILFFGFQLYAHLYYLPFYLSSVKAMKPSITGVYIMALSVIMIPLGVITGIAITRRGTYLWAIWLGFGFLVLENGLLLYLDQNKNLVEHFFILMILAVGDGFLMVSLNIATQATTATCDAVSAVNMFTFLRQLGICIGVGVGGTVFNNFLLHALERKGFPDEVAHLIAENSEAFVASLNKMPDMGMEKADITAAYVEGFRGIWYLLLSVAAVSLALSFFIRHHSIDKGLESSHELQQHGRVSGTENGGKGE</sequence>
<feature type="transmembrane region" description="Helical" evidence="6">
    <location>
        <begin position="386"/>
        <end position="409"/>
    </location>
</feature>
<gene>
    <name evidence="8" type="ORF">QBC37DRAFT_454486</name>
</gene>
<feature type="transmembrane region" description="Helical" evidence="6">
    <location>
        <begin position="38"/>
        <end position="58"/>
    </location>
</feature>
<dbReference type="InterPro" id="IPR011701">
    <property type="entry name" value="MFS"/>
</dbReference>
<feature type="transmembrane region" description="Helical" evidence="6">
    <location>
        <begin position="129"/>
        <end position="148"/>
    </location>
</feature>
<dbReference type="EMBL" id="MU858273">
    <property type="protein sequence ID" value="KAK4207789.1"/>
    <property type="molecule type" value="Genomic_DNA"/>
</dbReference>
<evidence type="ECO:0000313" key="8">
    <source>
        <dbReference type="EMBL" id="KAK4207789.1"/>
    </source>
</evidence>
<evidence type="ECO:0000256" key="2">
    <source>
        <dbReference type="ARBA" id="ARBA00022692"/>
    </source>
</evidence>
<accession>A0AAN7B2F0</accession>
<dbReference type="GO" id="GO:0022857">
    <property type="term" value="F:transmembrane transporter activity"/>
    <property type="evidence" value="ECO:0007669"/>
    <property type="project" value="InterPro"/>
</dbReference>
<evidence type="ECO:0000256" key="6">
    <source>
        <dbReference type="SAM" id="Phobius"/>
    </source>
</evidence>
<evidence type="ECO:0000313" key="9">
    <source>
        <dbReference type="Proteomes" id="UP001301769"/>
    </source>
</evidence>
<dbReference type="InterPro" id="IPR036259">
    <property type="entry name" value="MFS_trans_sf"/>
</dbReference>
<reference evidence="8" key="2">
    <citation type="submission" date="2023-05" db="EMBL/GenBank/DDBJ databases">
        <authorList>
            <consortium name="Lawrence Berkeley National Laboratory"/>
            <person name="Steindorff A."/>
            <person name="Hensen N."/>
            <person name="Bonometti L."/>
            <person name="Westerberg I."/>
            <person name="Brannstrom I.O."/>
            <person name="Guillou S."/>
            <person name="Cros-Aarteil S."/>
            <person name="Calhoun S."/>
            <person name="Haridas S."/>
            <person name="Kuo A."/>
            <person name="Mondo S."/>
            <person name="Pangilinan J."/>
            <person name="Riley R."/>
            <person name="Labutti K."/>
            <person name="Andreopoulos B."/>
            <person name="Lipzen A."/>
            <person name="Chen C."/>
            <person name="Yanf M."/>
            <person name="Daum C."/>
            <person name="Ng V."/>
            <person name="Clum A."/>
            <person name="Ohm R."/>
            <person name="Martin F."/>
            <person name="Silar P."/>
            <person name="Natvig D."/>
            <person name="Lalanne C."/>
            <person name="Gautier V."/>
            <person name="Ament-Velasquez S.L."/>
            <person name="Kruys A."/>
            <person name="Hutchinson M.I."/>
            <person name="Powell A.J."/>
            <person name="Barry K."/>
            <person name="Miller A.N."/>
            <person name="Grigoriev I.V."/>
            <person name="Debuchy R."/>
            <person name="Gladieux P."/>
            <person name="Thoren M.H."/>
            <person name="Johannesson H."/>
        </authorList>
    </citation>
    <scope>NUCLEOTIDE SEQUENCE</scope>
    <source>
        <strain evidence="8">PSN293</strain>
    </source>
</reference>
<feature type="transmembrane region" description="Helical" evidence="6">
    <location>
        <begin position="331"/>
        <end position="352"/>
    </location>
</feature>
<feature type="transmembrane region" description="Helical" evidence="6">
    <location>
        <begin position="502"/>
        <end position="520"/>
    </location>
</feature>
<feature type="transmembrane region" description="Helical" evidence="6">
    <location>
        <begin position="227"/>
        <end position="247"/>
    </location>
</feature>
<dbReference type="Gene3D" id="1.20.1720.10">
    <property type="entry name" value="Multidrug resistance protein D"/>
    <property type="match status" value="1"/>
</dbReference>
<comment type="caution">
    <text evidence="8">The sequence shown here is derived from an EMBL/GenBank/DDBJ whole genome shotgun (WGS) entry which is preliminary data.</text>
</comment>
<keyword evidence="3 6" id="KW-1133">Transmembrane helix</keyword>
<dbReference type="Proteomes" id="UP001301769">
    <property type="component" value="Unassembled WGS sequence"/>
</dbReference>
<evidence type="ECO:0000256" key="3">
    <source>
        <dbReference type="ARBA" id="ARBA00022989"/>
    </source>
</evidence>
<evidence type="ECO:0000256" key="5">
    <source>
        <dbReference type="SAM" id="MobiDB-lite"/>
    </source>
</evidence>
<dbReference type="InterPro" id="IPR020846">
    <property type="entry name" value="MFS_dom"/>
</dbReference>
<protein>
    <submittedName>
        <fullName evidence="8">Major facilitator superfamily transporter</fullName>
    </submittedName>
</protein>
<dbReference type="SUPFAM" id="SSF103473">
    <property type="entry name" value="MFS general substrate transporter"/>
    <property type="match status" value="1"/>
</dbReference>
<evidence type="ECO:0000259" key="7">
    <source>
        <dbReference type="PROSITE" id="PS50850"/>
    </source>
</evidence>
<feature type="transmembrane region" description="Helical" evidence="6">
    <location>
        <begin position="359"/>
        <end position="380"/>
    </location>
</feature>
<organism evidence="8 9">
    <name type="scientific">Rhypophila decipiens</name>
    <dbReference type="NCBI Taxonomy" id="261697"/>
    <lineage>
        <taxon>Eukaryota</taxon>
        <taxon>Fungi</taxon>
        <taxon>Dikarya</taxon>
        <taxon>Ascomycota</taxon>
        <taxon>Pezizomycotina</taxon>
        <taxon>Sordariomycetes</taxon>
        <taxon>Sordariomycetidae</taxon>
        <taxon>Sordariales</taxon>
        <taxon>Naviculisporaceae</taxon>
        <taxon>Rhypophila</taxon>
    </lineage>
</organism>
<proteinExistence type="predicted"/>
<keyword evidence="4 6" id="KW-0472">Membrane</keyword>
<name>A0AAN7B2F0_9PEZI</name>
<feature type="region of interest" description="Disordered" evidence="5">
    <location>
        <begin position="1"/>
        <end position="21"/>
    </location>
</feature>
<dbReference type="Pfam" id="PF07690">
    <property type="entry name" value="MFS_1"/>
    <property type="match status" value="1"/>
</dbReference>